<dbReference type="WBParaSite" id="BXY_0042500.1">
    <property type="protein sequence ID" value="BXY_0042500.1"/>
    <property type="gene ID" value="BXY_0042500"/>
</dbReference>
<accession>A0A1I7RI96</accession>
<evidence type="ECO:0000313" key="2">
    <source>
        <dbReference type="EMBL" id="CAD5225780.1"/>
    </source>
</evidence>
<reference evidence="2" key="2">
    <citation type="submission" date="2020-09" db="EMBL/GenBank/DDBJ databases">
        <authorList>
            <person name="Kikuchi T."/>
        </authorList>
    </citation>
    <scope>NUCLEOTIDE SEQUENCE</scope>
    <source>
        <strain evidence="2">Ka4C1</strain>
    </source>
</reference>
<dbReference type="EMBL" id="CAJFCV020000004">
    <property type="protein sequence ID" value="CAG9115064.1"/>
    <property type="molecule type" value="Genomic_DNA"/>
</dbReference>
<feature type="region of interest" description="Disordered" evidence="1">
    <location>
        <begin position="220"/>
        <end position="239"/>
    </location>
</feature>
<sequence>MDPSSSSDPDDKFIVVHLPQSDHFIVCGHTYLDGNLNSDGNLTVQFDGKTESGVIKGLFGNKDDAIEYANRLLMEKDNCNGVANVVDTTSKEGQANPVAPIALDPSNLYISVSTDDLRVLNDRISQMEKRLVRHEDLLLNTFAKLHNAHDLIVKQQESIQKLTELVQARSGWDGIANRDMSNLSSTSLQSLPRIIQLPTSSTITNAANLIPVQFVQAASTSTANPSKSKETGSNQDDDYVFVPTTTSVTTVIKDEPNEVVVPATATTSVPITTSSTLSTRSQTSNFVPAKPKFQFASKSDCEKLWKTAQTAERFGGLLNFKLFSTALYYNRLEERDPEKVAEFREILAFFSKPKTRAEELKNWNDCVNEINKQVPTVFVQDKETLDLGQLFQPTIRRGRGRPRKYTTPYSVPGSNDNANT</sequence>
<dbReference type="AlphaFoldDB" id="A0A1I7RI96"/>
<gene>
    <name evidence="2" type="ORF">BXYJ_LOCUS8716</name>
</gene>
<organism evidence="3 5">
    <name type="scientific">Bursaphelenchus xylophilus</name>
    <name type="common">Pinewood nematode worm</name>
    <name type="synonym">Aphelenchoides xylophilus</name>
    <dbReference type="NCBI Taxonomy" id="6326"/>
    <lineage>
        <taxon>Eukaryota</taxon>
        <taxon>Metazoa</taxon>
        <taxon>Ecdysozoa</taxon>
        <taxon>Nematoda</taxon>
        <taxon>Chromadorea</taxon>
        <taxon>Rhabditida</taxon>
        <taxon>Tylenchina</taxon>
        <taxon>Tylenchomorpha</taxon>
        <taxon>Aphelenchoidea</taxon>
        <taxon>Aphelenchoididae</taxon>
        <taxon>Bursaphelenchus</taxon>
    </lineage>
</organism>
<evidence type="ECO:0000313" key="3">
    <source>
        <dbReference type="Proteomes" id="UP000095284"/>
    </source>
</evidence>
<dbReference type="Proteomes" id="UP000582659">
    <property type="component" value="Unassembled WGS sequence"/>
</dbReference>
<feature type="region of interest" description="Disordered" evidence="1">
    <location>
        <begin position="397"/>
        <end position="420"/>
    </location>
</feature>
<keyword evidence="4" id="KW-1185">Reference proteome</keyword>
<dbReference type="EMBL" id="CAJFDI010000004">
    <property type="protein sequence ID" value="CAD5225780.1"/>
    <property type="molecule type" value="Genomic_DNA"/>
</dbReference>
<proteinExistence type="predicted"/>
<dbReference type="OrthoDB" id="10665726at2759"/>
<reference evidence="5" key="1">
    <citation type="submission" date="2016-11" db="UniProtKB">
        <authorList>
            <consortium name="WormBaseParasite"/>
        </authorList>
    </citation>
    <scope>IDENTIFICATION</scope>
</reference>
<evidence type="ECO:0000313" key="4">
    <source>
        <dbReference type="Proteomes" id="UP000659654"/>
    </source>
</evidence>
<feature type="compositionally biased region" description="Polar residues" evidence="1">
    <location>
        <begin position="407"/>
        <end position="420"/>
    </location>
</feature>
<name>A0A1I7RI96_BURXY</name>
<evidence type="ECO:0000313" key="5">
    <source>
        <dbReference type="WBParaSite" id="BXY_0042500.1"/>
    </source>
</evidence>
<dbReference type="SMR" id="A0A1I7RI96"/>
<feature type="compositionally biased region" description="Polar residues" evidence="1">
    <location>
        <begin position="220"/>
        <end position="234"/>
    </location>
</feature>
<dbReference type="Proteomes" id="UP000095284">
    <property type="component" value="Unplaced"/>
</dbReference>
<protein>
    <submittedName>
        <fullName evidence="2">(pine wood nematode) hypothetical protein</fullName>
    </submittedName>
</protein>
<evidence type="ECO:0000256" key="1">
    <source>
        <dbReference type="SAM" id="MobiDB-lite"/>
    </source>
</evidence>
<dbReference type="Proteomes" id="UP000659654">
    <property type="component" value="Unassembled WGS sequence"/>
</dbReference>